<reference evidence="2" key="1">
    <citation type="journal article" date="2020" name="Stud. Mycol.">
        <title>101 Dothideomycetes genomes: a test case for predicting lifestyles and emergence of pathogens.</title>
        <authorList>
            <person name="Haridas S."/>
            <person name="Albert R."/>
            <person name="Binder M."/>
            <person name="Bloem J."/>
            <person name="Labutti K."/>
            <person name="Salamov A."/>
            <person name="Andreopoulos B."/>
            <person name="Baker S."/>
            <person name="Barry K."/>
            <person name="Bills G."/>
            <person name="Bluhm B."/>
            <person name="Cannon C."/>
            <person name="Castanera R."/>
            <person name="Culley D."/>
            <person name="Daum C."/>
            <person name="Ezra D."/>
            <person name="Gonzalez J."/>
            <person name="Henrissat B."/>
            <person name="Kuo A."/>
            <person name="Liang C."/>
            <person name="Lipzen A."/>
            <person name="Lutzoni F."/>
            <person name="Magnuson J."/>
            <person name="Mondo S."/>
            <person name="Nolan M."/>
            <person name="Ohm R."/>
            <person name="Pangilinan J."/>
            <person name="Park H.-J."/>
            <person name="Ramirez L."/>
            <person name="Alfaro M."/>
            <person name="Sun H."/>
            <person name="Tritt A."/>
            <person name="Yoshinaga Y."/>
            <person name="Zwiers L.-H."/>
            <person name="Turgeon B."/>
            <person name="Goodwin S."/>
            <person name="Spatafora J."/>
            <person name="Crous P."/>
            <person name="Grigoriev I."/>
        </authorList>
    </citation>
    <scope>NUCLEOTIDE SEQUENCE</scope>
    <source>
        <strain evidence="2">ATCC 36951</strain>
    </source>
</reference>
<feature type="domain" description="Heterokaryon incompatibility" evidence="1">
    <location>
        <begin position="20"/>
        <end position="110"/>
    </location>
</feature>
<proteinExistence type="predicted"/>
<dbReference type="AlphaFoldDB" id="A0A6A6CSE5"/>
<feature type="non-terminal residue" evidence="2">
    <location>
        <position position="244"/>
    </location>
</feature>
<sequence>MWLLDAKTYRLKFFHEATGYAILSHTWGNEEVSFQQIQDLEAARRLRGFEKIRLTCTQALEDGLSYAWVDTCCIDKKSSAELSEAINSMFRYYTRSTACYVYLSDVTTTRAENFDVAPDWLAKSRWFTRGWTLQELIAPSKVLFFSTHWRQIGSKHDLAICLAEITGIHLPVLRSSGVLGKYSGAQRMSWAAHRETTRPEDRAYSLLGLFDINMPLLYGEGEKAFARLQQEIIKSSEDHSIFLW</sequence>
<organism evidence="2 3">
    <name type="scientific">Zasmidium cellare ATCC 36951</name>
    <dbReference type="NCBI Taxonomy" id="1080233"/>
    <lineage>
        <taxon>Eukaryota</taxon>
        <taxon>Fungi</taxon>
        <taxon>Dikarya</taxon>
        <taxon>Ascomycota</taxon>
        <taxon>Pezizomycotina</taxon>
        <taxon>Dothideomycetes</taxon>
        <taxon>Dothideomycetidae</taxon>
        <taxon>Mycosphaerellales</taxon>
        <taxon>Mycosphaerellaceae</taxon>
        <taxon>Zasmidium</taxon>
    </lineage>
</organism>
<dbReference type="RefSeq" id="XP_033669285.1">
    <property type="nucleotide sequence ID" value="XM_033810546.1"/>
</dbReference>
<evidence type="ECO:0000313" key="3">
    <source>
        <dbReference type="Proteomes" id="UP000799537"/>
    </source>
</evidence>
<dbReference type="GeneID" id="54563818"/>
<name>A0A6A6CSE5_ZASCE</name>
<evidence type="ECO:0000259" key="1">
    <source>
        <dbReference type="Pfam" id="PF06985"/>
    </source>
</evidence>
<keyword evidence="3" id="KW-1185">Reference proteome</keyword>
<protein>
    <recommendedName>
        <fullName evidence="1">Heterokaryon incompatibility domain-containing protein</fullName>
    </recommendedName>
</protein>
<dbReference type="PANTHER" id="PTHR10622">
    <property type="entry name" value="HET DOMAIN-CONTAINING PROTEIN"/>
    <property type="match status" value="1"/>
</dbReference>
<dbReference type="Pfam" id="PF06985">
    <property type="entry name" value="HET"/>
    <property type="match status" value="1"/>
</dbReference>
<evidence type="ECO:0000313" key="2">
    <source>
        <dbReference type="EMBL" id="KAF2168396.1"/>
    </source>
</evidence>
<gene>
    <name evidence="2" type="ORF">M409DRAFT_36388</name>
</gene>
<dbReference type="InterPro" id="IPR010730">
    <property type="entry name" value="HET"/>
</dbReference>
<dbReference type="Proteomes" id="UP000799537">
    <property type="component" value="Unassembled WGS sequence"/>
</dbReference>
<dbReference type="EMBL" id="ML993590">
    <property type="protein sequence ID" value="KAF2168396.1"/>
    <property type="molecule type" value="Genomic_DNA"/>
</dbReference>
<dbReference type="PANTHER" id="PTHR10622:SF10">
    <property type="entry name" value="HET DOMAIN-CONTAINING PROTEIN"/>
    <property type="match status" value="1"/>
</dbReference>
<dbReference type="OrthoDB" id="674604at2759"/>
<accession>A0A6A6CSE5</accession>